<dbReference type="InterPro" id="IPR005828">
    <property type="entry name" value="MFS_sugar_transport-like"/>
</dbReference>
<comment type="subcellular location">
    <subcellularLocation>
        <location evidence="1">Membrane</location>
        <topology evidence="1">Multi-pass membrane protein</topology>
    </subcellularLocation>
</comment>
<protein>
    <recommendedName>
        <fullName evidence="13">Major facilitator superfamily (MFS) profile domain-containing protein</fullName>
    </recommendedName>
</protein>
<evidence type="ECO:0000259" key="10">
    <source>
        <dbReference type="PROSITE" id="PS50850"/>
    </source>
</evidence>
<dbReference type="PANTHER" id="PTHR48022">
    <property type="entry name" value="PLASTIDIC GLUCOSE TRANSPORTER 4"/>
    <property type="match status" value="1"/>
</dbReference>
<dbReference type="NCBIfam" id="TIGR00879">
    <property type="entry name" value="SP"/>
    <property type="match status" value="1"/>
</dbReference>
<dbReference type="PROSITE" id="PS00217">
    <property type="entry name" value="SUGAR_TRANSPORT_2"/>
    <property type="match status" value="1"/>
</dbReference>
<dbReference type="InterPro" id="IPR005829">
    <property type="entry name" value="Sugar_transporter_CS"/>
</dbReference>
<dbReference type="InterPro" id="IPR008936">
    <property type="entry name" value="Rho_GTPase_activation_prot"/>
</dbReference>
<feature type="transmembrane region" description="Helical" evidence="8">
    <location>
        <begin position="646"/>
        <end position="670"/>
    </location>
</feature>
<dbReference type="Pfam" id="PF00620">
    <property type="entry name" value="RhoGAP"/>
    <property type="match status" value="1"/>
</dbReference>
<gene>
    <name evidence="11" type="ORF">HPULCUR_009271</name>
</gene>
<feature type="transmembrane region" description="Helical" evidence="8">
    <location>
        <begin position="357"/>
        <end position="384"/>
    </location>
</feature>
<feature type="region of interest" description="Disordered" evidence="7">
    <location>
        <begin position="272"/>
        <end position="296"/>
    </location>
</feature>
<evidence type="ECO:0008006" key="13">
    <source>
        <dbReference type="Google" id="ProtNLM"/>
    </source>
</evidence>
<dbReference type="InterPro" id="IPR000198">
    <property type="entry name" value="RhoGAP_dom"/>
</dbReference>
<evidence type="ECO:0000256" key="2">
    <source>
        <dbReference type="ARBA" id="ARBA00010992"/>
    </source>
</evidence>
<feature type="transmembrane region" description="Helical" evidence="8">
    <location>
        <begin position="491"/>
        <end position="510"/>
    </location>
</feature>
<dbReference type="InterPro" id="IPR050360">
    <property type="entry name" value="MFS_Sugar_Transporters"/>
</dbReference>
<dbReference type="InterPro" id="IPR036259">
    <property type="entry name" value="MFS_trans_sf"/>
</dbReference>
<organism evidence="11 12">
    <name type="scientific">Helicostylum pulchrum</name>
    <dbReference type="NCBI Taxonomy" id="562976"/>
    <lineage>
        <taxon>Eukaryota</taxon>
        <taxon>Fungi</taxon>
        <taxon>Fungi incertae sedis</taxon>
        <taxon>Mucoromycota</taxon>
        <taxon>Mucoromycotina</taxon>
        <taxon>Mucoromycetes</taxon>
        <taxon>Mucorales</taxon>
        <taxon>Mucorineae</taxon>
        <taxon>Mucoraceae</taxon>
        <taxon>Helicostylum</taxon>
    </lineage>
</organism>
<sequence length="860" mass="94936">MSAVEIPGVITASQKTQIKAWWKKVTVNNPNGVHFRQVERGVFGIPLIESLGYARSRISYIDEVTGNTCNGFIPVIIAKCGAFLKDEALSTEGIFRLSGNAKRISMLQTIFDTPNGYGLQLDWRGYTVHDASNVMRRFLNYLPEPVITLEYQSTFKNTLDAVFPTIEAKISAFQDLIEQLPTSHQYILLYLLDMLCLFSLCSENTRMDLSSLATAFAPCVLSDPNDAMNPARYKEAQRVLEFLIKHQDKFSMPRYSSLKPNDDPLMHQQDNSRLQQELRRNGSRTSTETDTSSKLSRAYSLSHGSHSVSNLIFNPIDLNSTLKRSKTVPTKRSKFGEHEPEQVIFSENNLMAPTSQLYIVCGFAAIGGFCFGYDTGVISGVLTMNLFIETMTGGEKFLTSLQTSVITGLLLAGCFVGSLFAAPLCERFSRKYTIIIASVVFNIGAAIQVAANGYDMMIAGRFVAGLGVGSLSMAVPLYLSELAPKEIRGRLISLQQLTITIGIMVAFWVGAGTQYLRTHNSWRIPLGIQIAPAVVLMVGTAFLPFSPRWLINKGRNEEALAVLARLHSRGDKHNPEVVAEYEEIIAQVEHERTVSVSSYVELLKGTVRKRLILGVVIQIFQQFTGINSIMYYAPTIFQQAGVPGKAASLIASGVNGVLNVLCTIIPIIYLDRLGRRIVLISGAIIMGTAMLLCGIVMGATASVFENAVTGQMEVDMSGNSAASYFCIVMVYVFVAGFAYSWGPCGWVYPAEIYPLSIRAKGTSITTAANWLMNFVISLFVPVMLTTITWGTYVFFGCCCMVMAVSVFLFYPETKGRSLEEMDIVFSGPVLAYKDVRNAESKFQRGNLEKEESFQDVKEEA</sequence>
<feature type="domain" description="Rho-GAP" evidence="9">
    <location>
        <begin position="59"/>
        <end position="251"/>
    </location>
</feature>
<dbReference type="InterPro" id="IPR020846">
    <property type="entry name" value="MFS_dom"/>
</dbReference>
<evidence type="ECO:0000256" key="1">
    <source>
        <dbReference type="ARBA" id="ARBA00004141"/>
    </source>
</evidence>
<dbReference type="PROSITE" id="PS50850">
    <property type="entry name" value="MFS"/>
    <property type="match status" value="1"/>
</dbReference>
<accession>A0ABP9Y9Z1</accession>
<dbReference type="Proteomes" id="UP001476247">
    <property type="component" value="Unassembled WGS sequence"/>
</dbReference>
<keyword evidence="4 8" id="KW-0812">Transmembrane</keyword>
<comment type="similarity">
    <text evidence="2">Belongs to the major facilitator superfamily. Sugar transporter (TC 2.A.1.1) family.</text>
</comment>
<feature type="compositionally biased region" description="Polar residues" evidence="7">
    <location>
        <begin position="283"/>
        <end position="295"/>
    </location>
</feature>
<comment type="caution">
    <text evidence="11">The sequence shown here is derived from an EMBL/GenBank/DDBJ whole genome shotgun (WGS) entry which is preliminary data.</text>
</comment>
<proteinExistence type="inferred from homology"/>
<dbReference type="SMART" id="SM00324">
    <property type="entry name" value="RhoGAP"/>
    <property type="match status" value="1"/>
</dbReference>
<feature type="transmembrane region" description="Helical" evidence="8">
    <location>
        <begin position="404"/>
        <end position="425"/>
    </location>
</feature>
<keyword evidence="3" id="KW-0813">Transport</keyword>
<evidence type="ECO:0000256" key="7">
    <source>
        <dbReference type="SAM" id="MobiDB-lite"/>
    </source>
</evidence>
<evidence type="ECO:0000259" key="9">
    <source>
        <dbReference type="PROSITE" id="PS50238"/>
    </source>
</evidence>
<feature type="transmembrane region" description="Helical" evidence="8">
    <location>
        <begin position="789"/>
        <end position="810"/>
    </location>
</feature>
<keyword evidence="12" id="KW-1185">Reference proteome</keyword>
<feature type="transmembrane region" description="Helical" evidence="8">
    <location>
        <begin position="457"/>
        <end position="479"/>
    </location>
</feature>
<keyword evidence="5 8" id="KW-1133">Transmembrane helix</keyword>
<dbReference type="Gene3D" id="1.20.1250.20">
    <property type="entry name" value="MFS general substrate transporter like domains"/>
    <property type="match status" value="1"/>
</dbReference>
<evidence type="ECO:0000256" key="8">
    <source>
        <dbReference type="SAM" id="Phobius"/>
    </source>
</evidence>
<feature type="transmembrane region" description="Helical" evidence="8">
    <location>
        <begin position="763"/>
        <end position="783"/>
    </location>
</feature>
<dbReference type="EMBL" id="BAABUJ010000030">
    <property type="protein sequence ID" value="GAA5803786.1"/>
    <property type="molecule type" value="Genomic_DNA"/>
</dbReference>
<dbReference type="PANTHER" id="PTHR48022:SF2">
    <property type="entry name" value="PLASTIDIC GLUCOSE TRANSPORTER 4"/>
    <property type="match status" value="1"/>
</dbReference>
<evidence type="ECO:0000256" key="4">
    <source>
        <dbReference type="ARBA" id="ARBA00022692"/>
    </source>
</evidence>
<reference evidence="11 12" key="1">
    <citation type="submission" date="2024-04" db="EMBL/GenBank/DDBJ databases">
        <title>genome sequences of Mucor flavus KT1a and Helicostylum pulchrum KT1b strains isolation_sourced from the surface of a dry-aged beef.</title>
        <authorList>
            <person name="Toyotome T."/>
            <person name="Hosono M."/>
            <person name="Torimaru M."/>
            <person name="Fukuda K."/>
            <person name="Mikami N."/>
        </authorList>
    </citation>
    <scope>NUCLEOTIDE SEQUENCE [LARGE SCALE GENOMIC DNA]</scope>
    <source>
        <strain evidence="11 12">KT1b</strain>
    </source>
</reference>
<evidence type="ECO:0000256" key="3">
    <source>
        <dbReference type="ARBA" id="ARBA00022448"/>
    </source>
</evidence>
<evidence type="ECO:0000256" key="5">
    <source>
        <dbReference type="ARBA" id="ARBA00022989"/>
    </source>
</evidence>
<name>A0ABP9Y9Z1_9FUNG</name>
<feature type="transmembrane region" description="Helical" evidence="8">
    <location>
        <begin position="522"/>
        <end position="545"/>
    </location>
</feature>
<dbReference type="SUPFAM" id="SSF48350">
    <property type="entry name" value="GTPase activation domain, GAP"/>
    <property type="match status" value="1"/>
</dbReference>
<dbReference type="PROSITE" id="PS50238">
    <property type="entry name" value="RHOGAP"/>
    <property type="match status" value="1"/>
</dbReference>
<dbReference type="Gene3D" id="1.10.555.10">
    <property type="entry name" value="Rho GTPase activation protein"/>
    <property type="match status" value="1"/>
</dbReference>
<evidence type="ECO:0000313" key="11">
    <source>
        <dbReference type="EMBL" id="GAA5803786.1"/>
    </source>
</evidence>
<feature type="transmembrane region" description="Helical" evidence="8">
    <location>
        <begin position="611"/>
        <end position="634"/>
    </location>
</feature>
<dbReference type="PRINTS" id="PR00171">
    <property type="entry name" value="SUGRTRNSPORT"/>
</dbReference>
<keyword evidence="6 8" id="KW-0472">Membrane</keyword>
<dbReference type="SUPFAM" id="SSF103473">
    <property type="entry name" value="MFS general substrate transporter"/>
    <property type="match status" value="1"/>
</dbReference>
<dbReference type="CDD" id="cd17356">
    <property type="entry name" value="MFS_HXT"/>
    <property type="match status" value="1"/>
</dbReference>
<feature type="transmembrane region" description="Helical" evidence="8">
    <location>
        <begin position="677"/>
        <end position="701"/>
    </location>
</feature>
<feature type="transmembrane region" description="Helical" evidence="8">
    <location>
        <begin position="432"/>
        <end position="451"/>
    </location>
</feature>
<evidence type="ECO:0000313" key="12">
    <source>
        <dbReference type="Proteomes" id="UP001476247"/>
    </source>
</evidence>
<evidence type="ECO:0000256" key="6">
    <source>
        <dbReference type="ARBA" id="ARBA00023136"/>
    </source>
</evidence>
<dbReference type="Pfam" id="PF00083">
    <property type="entry name" value="Sugar_tr"/>
    <property type="match status" value="1"/>
</dbReference>
<feature type="domain" description="Major facilitator superfamily (MFS) profile" evidence="10">
    <location>
        <begin position="360"/>
        <end position="814"/>
    </location>
</feature>
<dbReference type="InterPro" id="IPR003663">
    <property type="entry name" value="Sugar/inositol_transpt"/>
</dbReference>
<feature type="transmembrane region" description="Helical" evidence="8">
    <location>
        <begin position="721"/>
        <end position="742"/>
    </location>
</feature>